<dbReference type="EMBL" id="CP051142">
    <property type="protein sequence ID" value="QIX00761.1"/>
    <property type="molecule type" value="Genomic_DNA"/>
</dbReference>
<keyword evidence="3" id="KW-1185">Reference proteome</keyword>
<evidence type="ECO:0000313" key="3">
    <source>
        <dbReference type="Proteomes" id="UP000503462"/>
    </source>
</evidence>
<feature type="region of interest" description="Disordered" evidence="1">
    <location>
        <begin position="1"/>
        <end position="49"/>
    </location>
</feature>
<feature type="region of interest" description="Disordered" evidence="1">
    <location>
        <begin position="279"/>
        <end position="299"/>
    </location>
</feature>
<protein>
    <recommendedName>
        <fullName evidence="4">Apple domain-containing protein</fullName>
    </recommendedName>
</protein>
<feature type="compositionally biased region" description="Low complexity" evidence="1">
    <location>
        <begin position="9"/>
        <end position="32"/>
    </location>
</feature>
<organism evidence="2 3">
    <name type="scientific">Peltaster fructicola</name>
    <dbReference type="NCBI Taxonomy" id="286661"/>
    <lineage>
        <taxon>Eukaryota</taxon>
        <taxon>Fungi</taxon>
        <taxon>Dikarya</taxon>
        <taxon>Ascomycota</taxon>
        <taxon>Pezizomycotina</taxon>
        <taxon>Dothideomycetes</taxon>
        <taxon>Dothideomycetes incertae sedis</taxon>
        <taxon>Peltaster</taxon>
    </lineage>
</organism>
<name>A0A6H0Y1G4_9PEZI</name>
<dbReference type="Proteomes" id="UP000503462">
    <property type="component" value="Chromosome 4"/>
</dbReference>
<evidence type="ECO:0000256" key="1">
    <source>
        <dbReference type="SAM" id="MobiDB-lite"/>
    </source>
</evidence>
<evidence type="ECO:0008006" key="4">
    <source>
        <dbReference type="Google" id="ProtNLM"/>
    </source>
</evidence>
<gene>
    <name evidence="2" type="ORF">AMS68_006278</name>
</gene>
<feature type="compositionally biased region" description="Polar residues" evidence="1">
    <location>
        <begin position="286"/>
        <end position="299"/>
    </location>
</feature>
<proteinExistence type="predicted"/>
<sequence length="520" mass="51850">MDTSGVFPSSQAIMDSSSVSSSSQPVTDSSSSVIATDQGQSSTSTPPPDFSTITSSSYFFVSASASSLSSSLPACQPAKGTVSAAGNGTTCADSSGNTYNVTTGSTMYVGHVSVRASTTSLNDCLSLCDLTSGCVAANYQGTDCTLFDKVTGTTTATGSGVVLASRPPYVSTVYQPTSTSIMYSSLPISTSSVSILSTSLSSSPAALASTSTAAMTSTNSAALLSSSSASSIQGAQASTSVLGMSSMPFDLSTSSPSSLGGPSTVPYASSNSAAASMQSAAPTSSVQPGQSLSTGYSASTSTTMTSPYQSLSASSQASSALISSILSIQPPPESNSQYPISSSGMSVVPPASTTSMAVFSPSSCAVADNVCPGCDGRNYTDTNGAGYQVDCNSSYSGTVYSPSGSSKRQATQYTVQSCMAICDKYAACVAVSTNGNTCILYSSVTGLSDSPGSTAALKVSPPTMNVVVTVTVCANSAKSTVTVFTTATMMTCGAGLSCTNSAIAPAGQMRREHIVMAKYV</sequence>
<dbReference type="AlphaFoldDB" id="A0A6H0Y1G4"/>
<reference evidence="2 3" key="1">
    <citation type="journal article" date="2016" name="Sci. Rep.">
        <title>Peltaster fructicola genome reveals evolution from an invasive phytopathogen to an ectophytic parasite.</title>
        <authorList>
            <person name="Xu C."/>
            <person name="Chen H."/>
            <person name="Gleason M.L."/>
            <person name="Xu J.R."/>
            <person name="Liu H."/>
            <person name="Zhang R."/>
            <person name="Sun G."/>
        </authorList>
    </citation>
    <scope>NUCLEOTIDE SEQUENCE [LARGE SCALE GENOMIC DNA]</scope>
    <source>
        <strain evidence="2 3">LNHT1506</strain>
    </source>
</reference>
<evidence type="ECO:0000313" key="2">
    <source>
        <dbReference type="EMBL" id="QIX00761.1"/>
    </source>
</evidence>
<accession>A0A6H0Y1G4</accession>
<dbReference type="OrthoDB" id="424610at2759"/>